<reference evidence="1 2" key="1">
    <citation type="journal article" date="2023" name="Sci. Data">
        <title>Genome assembly of the Korean intertidal mud-creeper Batillaria attramentaria.</title>
        <authorList>
            <person name="Patra A.K."/>
            <person name="Ho P.T."/>
            <person name="Jun S."/>
            <person name="Lee S.J."/>
            <person name="Kim Y."/>
            <person name="Won Y.J."/>
        </authorList>
    </citation>
    <scope>NUCLEOTIDE SEQUENCE [LARGE SCALE GENOMIC DNA]</scope>
    <source>
        <strain evidence="1">Wonlab-2016</strain>
    </source>
</reference>
<evidence type="ECO:0000313" key="2">
    <source>
        <dbReference type="Proteomes" id="UP001519460"/>
    </source>
</evidence>
<accession>A0ABD0M359</accession>
<keyword evidence="2" id="KW-1185">Reference proteome</keyword>
<name>A0ABD0M359_9CAEN</name>
<dbReference type="AlphaFoldDB" id="A0ABD0M359"/>
<comment type="caution">
    <text evidence="1">The sequence shown here is derived from an EMBL/GenBank/DDBJ whole genome shotgun (WGS) entry which is preliminary data.</text>
</comment>
<dbReference type="EMBL" id="JACVVK020000008">
    <property type="protein sequence ID" value="KAK7505941.1"/>
    <property type="molecule type" value="Genomic_DNA"/>
</dbReference>
<protein>
    <submittedName>
        <fullName evidence="1">Uncharacterized protein</fullName>
    </submittedName>
</protein>
<evidence type="ECO:0000313" key="1">
    <source>
        <dbReference type="EMBL" id="KAK7505941.1"/>
    </source>
</evidence>
<sequence>MTSSECRCTSFPRELVQIRQLLIIDGLKIKGDRDEREGWGLSRGAIDSKRLDCRTWTMLSFGKSKTPAAECWTISRLLAHEAEGLVDLLAKAHLLMEETGPVADKDRLAVLPVWVRVEPPVRERLWARQACWNAKEKTV</sequence>
<proteinExistence type="predicted"/>
<organism evidence="1 2">
    <name type="scientific">Batillaria attramentaria</name>
    <dbReference type="NCBI Taxonomy" id="370345"/>
    <lineage>
        <taxon>Eukaryota</taxon>
        <taxon>Metazoa</taxon>
        <taxon>Spiralia</taxon>
        <taxon>Lophotrochozoa</taxon>
        <taxon>Mollusca</taxon>
        <taxon>Gastropoda</taxon>
        <taxon>Caenogastropoda</taxon>
        <taxon>Sorbeoconcha</taxon>
        <taxon>Cerithioidea</taxon>
        <taxon>Batillariidae</taxon>
        <taxon>Batillaria</taxon>
    </lineage>
</organism>
<dbReference type="Proteomes" id="UP001519460">
    <property type="component" value="Unassembled WGS sequence"/>
</dbReference>
<gene>
    <name evidence="1" type="ORF">BaRGS_00002663</name>
</gene>